<evidence type="ECO:0000313" key="2">
    <source>
        <dbReference type="Proteomes" id="UP000077603"/>
    </source>
</evidence>
<dbReference type="KEGG" id="bne:DA69_10155"/>
<gene>
    <name evidence="1" type="ORF">DA69_10155</name>
</gene>
<dbReference type="OrthoDB" id="7206563at2"/>
<evidence type="ECO:0000313" key="1">
    <source>
        <dbReference type="EMBL" id="ANF55081.1"/>
    </source>
</evidence>
<organism evidence="1 2">
    <name type="scientific">Brevundimonas naejangsanensis</name>
    <dbReference type="NCBI Taxonomy" id="588932"/>
    <lineage>
        <taxon>Bacteria</taxon>
        <taxon>Pseudomonadati</taxon>
        <taxon>Pseudomonadota</taxon>
        <taxon>Alphaproteobacteria</taxon>
        <taxon>Caulobacterales</taxon>
        <taxon>Caulobacteraceae</taxon>
        <taxon>Brevundimonas</taxon>
    </lineage>
</organism>
<keyword evidence="2" id="KW-1185">Reference proteome</keyword>
<proteinExistence type="predicted"/>
<protein>
    <submittedName>
        <fullName evidence="1">Uncharacterized protein</fullName>
    </submittedName>
</protein>
<dbReference type="Proteomes" id="UP000077603">
    <property type="component" value="Chromosome"/>
</dbReference>
<dbReference type="EMBL" id="CP015614">
    <property type="protein sequence ID" value="ANF55081.1"/>
    <property type="molecule type" value="Genomic_DNA"/>
</dbReference>
<reference evidence="1 2" key="1">
    <citation type="journal article" date="2014" name="Genome Announc.">
        <title>Genome Sequence of a Promising Hydrogen-Producing Facultative Anaerobic Bacterium, Brevundimonas naejangsanensis Strain B1.</title>
        <authorList>
            <person name="Su H."/>
            <person name="Zhang T."/>
            <person name="Bao M."/>
            <person name="Jiang Y."/>
            <person name="Wang Y."/>
            <person name="Tan T."/>
        </authorList>
    </citation>
    <scope>NUCLEOTIDE SEQUENCE [LARGE SCALE GENOMIC DNA]</scope>
    <source>
        <strain evidence="1 2">B1</strain>
    </source>
</reference>
<dbReference type="RefSeq" id="WP_025978608.1">
    <property type="nucleotide sequence ID" value="NZ_CP015614.1"/>
</dbReference>
<sequence length="72" mass="8530">MRQTVPPPKPPQGEAGEWTLLQSRLDRTFWQWDRRPEPAAPVLTRFVIVRPPERLDYDTFDEAEAMFEAMEE</sequence>
<dbReference type="AlphaFoldDB" id="A0A172Y769"/>
<name>A0A172Y769_9CAUL</name>
<accession>A0A172Y769</accession>